<dbReference type="EMBL" id="CP069188">
    <property type="protein sequence ID" value="QRV16975.1"/>
    <property type="molecule type" value="Genomic_DNA"/>
</dbReference>
<organism evidence="7 8">
    <name type="scientific">Haloterrigena salifodinae</name>
    <dbReference type="NCBI Taxonomy" id="2675099"/>
    <lineage>
        <taxon>Archaea</taxon>
        <taxon>Methanobacteriati</taxon>
        <taxon>Methanobacteriota</taxon>
        <taxon>Stenosarchaea group</taxon>
        <taxon>Halobacteria</taxon>
        <taxon>Halobacteriales</taxon>
        <taxon>Natrialbaceae</taxon>
        <taxon>Haloterrigena</taxon>
    </lineage>
</organism>
<name>A0A8T8E527_9EURY</name>
<dbReference type="InterPro" id="IPR002549">
    <property type="entry name" value="AI-2E-like"/>
</dbReference>
<evidence type="ECO:0000256" key="5">
    <source>
        <dbReference type="ARBA" id="ARBA00023136"/>
    </source>
</evidence>
<dbReference type="GeneID" id="62875250"/>
<comment type="subcellular location">
    <subcellularLocation>
        <location evidence="1">Membrane</location>
        <topology evidence="1">Multi-pass membrane protein</topology>
    </subcellularLocation>
</comment>
<feature type="transmembrane region" description="Helical" evidence="6">
    <location>
        <begin position="200"/>
        <end position="226"/>
    </location>
</feature>
<dbReference type="Proteomes" id="UP000637819">
    <property type="component" value="Chromosome"/>
</dbReference>
<dbReference type="RefSeq" id="WP_204749100.1">
    <property type="nucleotide sequence ID" value="NZ_CP069188.1"/>
</dbReference>
<evidence type="ECO:0000256" key="6">
    <source>
        <dbReference type="SAM" id="Phobius"/>
    </source>
</evidence>
<evidence type="ECO:0000256" key="2">
    <source>
        <dbReference type="ARBA" id="ARBA00009773"/>
    </source>
</evidence>
<proteinExistence type="inferred from homology"/>
<keyword evidence="8" id="KW-1185">Reference proteome</keyword>
<feature type="transmembrane region" description="Helical" evidence="6">
    <location>
        <begin position="232"/>
        <end position="252"/>
    </location>
</feature>
<dbReference type="Pfam" id="PF01594">
    <property type="entry name" value="AI-2E_transport"/>
    <property type="match status" value="1"/>
</dbReference>
<dbReference type="PANTHER" id="PTHR21716">
    <property type="entry name" value="TRANSMEMBRANE PROTEIN"/>
    <property type="match status" value="1"/>
</dbReference>
<dbReference type="PANTHER" id="PTHR21716:SF4">
    <property type="entry name" value="TRANSMEMBRANE PROTEIN 245"/>
    <property type="match status" value="1"/>
</dbReference>
<dbReference type="AlphaFoldDB" id="A0A8T8E527"/>
<feature type="transmembrane region" description="Helical" evidence="6">
    <location>
        <begin position="61"/>
        <end position="86"/>
    </location>
</feature>
<feature type="transmembrane region" description="Helical" evidence="6">
    <location>
        <begin position="16"/>
        <end position="49"/>
    </location>
</feature>
<reference evidence="7 8" key="1">
    <citation type="submission" date="2021-01" db="EMBL/GenBank/DDBJ databases">
        <title>Genome Sequence and Methylation Pattern of Haloterrigena salifodinae BOL5-1, An Extremely Halophilic Archaeon from a Bolivian Salt Mine.</title>
        <authorList>
            <person name="DasSarma P."/>
            <person name="Anton B.P."/>
            <person name="DasSarma S.L."/>
            <person name="von Ehrenheim H.A.L."/>
            <person name="Martinez F.L."/>
            <person name="Guzman D."/>
            <person name="Roberts R.J."/>
            <person name="DasSarma S."/>
        </authorList>
    </citation>
    <scope>NUCLEOTIDE SEQUENCE [LARGE SCALE GENOMIC DNA]</scope>
    <source>
        <strain evidence="7 8">BOL5-1</strain>
    </source>
</reference>
<evidence type="ECO:0000256" key="3">
    <source>
        <dbReference type="ARBA" id="ARBA00022692"/>
    </source>
</evidence>
<gene>
    <name evidence="7" type="ORF">JMJ58_08960</name>
</gene>
<evidence type="ECO:0000313" key="8">
    <source>
        <dbReference type="Proteomes" id="UP000637819"/>
    </source>
</evidence>
<dbReference type="GO" id="GO:0016020">
    <property type="term" value="C:membrane"/>
    <property type="evidence" value="ECO:0007669"/>
    <property type="project" value="UniProtKB-SubCell"/>
</dbReference>
<evidence type="ECO:0000313" key="7">
    <source>
        <dbReference type="EMBL" id="QRV16975.1"/>
    </source>
</evidence>
<dbReference type="OrthoDB" id="137390at2157"/>
<keyword evidence="5 6" id="KW-0472">Membrane</keyword>
<feature type="transmembrane region" description="Helical" evidence="6">
    <location>
        <begin position="259"/>
        <end position="279"/>
    </location>
</feature>
<feature type="transmembrane region" description="Helical" evidence="6">
    <location>
        <begin position="299"/>
        <end position="325"/>
    </location>
</feature>
<protein>
    <submittedName>
        <fullName evidence="7">AI-2E family transporter</fullName>
    </submittedName>
</protein>
<keyword evidence="4 6" id="KW-1133">Transmembrane helix</keyword>
<keyword evidence="3 6" id="KW-0812">Transmembrane</keyword>
<feature type="transmembrane region" description="Helical" evidence="6">
    <location>
        <begin position="147"/>
        <end position="169"/>
    </location>
</feature>
<accession>A0A8T8E527</accession>
<dbReference type="KEGG" id="hsal:JMJ58_08960"/>
<evidence type="ECO:0000256" key="4">
    <source>
        <dbReference type="ARBA" id="ARBA00022989"/>
    </source>
</evidence>
<comment type="similarity">
    <text evidence="2">Belongs to the autoinducer-2 exporter (AI-2E) (TC 2.A.86) family.</text>
</comment>
<evidence type="ECO:0000256" key="1">
    <source>
        <dbReference type="ARBA" id="ARBA00004141"/>
    </source>
</evidence>
<sequence length="338" mass="35670">MAEQADTPAWISERLALIALALLSAGLATFIVLPYLKYVLLAGVIAYVFTPAQRALERRIGPLLAAVLLTGAAIVAVLLPIGYLLLVTFREGTEFAAVVQGDEFDLETVEAPFEAVGLTIELDDLYATYREPIATGLQGVATETFEIVGGLPSLFIGLTVTVFVLFSLLRDGDRFLAWIVMLLPFDDEITRELIVELDRLMWASIVGNVIVAVLQAALLGIGLLVIGVPGVAFLTVAAFVLALLPLIGPFGVWLPVSVYLLLAGRPLASALLFGYGVAVSTADNYLRPAMIGHSGELNAAIVIVGIFGGIAVFGFVGLFVGPVVLGCAKVVLDVFATA</sequence>